<sequence>MPSFDGTSKPPLKWRRVLLKDLKISGAAQYRSKGFIFSVFCFLLHMHYVDCKRGFSSESAWHQGCDCCWRRKYLSWIHLVWVQWL</sequence>
<dbReference type="EMBL" id="LR031872">
    <property type="protein sequence ID" value="VDC94980.1"/>
    <property type="molecule type" value="Genomic_DNA"/>
</dbReference>
<dbReference type="AlphaFoldDB" id="A0A3P6BAW8"/>
<accession>A0A3P6BAW8</accession>
<proteinExistence type="predicted"/>
<organism evidence="1">
    <name type="scientific">Brassica oleracea</name>
    <name type="common">Wild cabbage</name>
    <dbReference type="NCBI Taxonomy" id="3712"/>
    <lineage>
        <taxon>Eukaryota</taxon>
        <taxon>Viridiplantae</taxon>
        <taxon>Streptophyta</taxon>
        <taxon>Embryophyta</taxon>
        <taxon>Tracheophyta</taxon>
        <taxon>Spermatophyta</taxon>
        <taxon>Magnoliopsida</taxon>
        <taxon>eudicotyledons</taxon>
        <taxon>Gunneridae</taxon>
        <taxon>Pentapetalae</taxon>
        <taxon>rosids</taxon>
        <taxon>malvids</taxon>
        <taxon>Brassicales</taxon>
        <taxon>Brassicaceae</taxon>
        <taxon>Brassiceae</taxon>
        <taxon>Brassica</taxon>
    </lineage>
</organism>
<reference evidence="1" key="1">
    <citation type="submission" date="2018-11" db="EMBL/GenBank/DDBJ databases">
        <authorList>
            <consortium name="Genoscope - CEA"/>
            <person name="William W."/>
        </authorList>
    </citation>
    <scope>NUCLEOTIDE SEQUENCE</scope>
</reference>
<name>A0A3P6BAW8_BRAOL</name>
<evidence type="ECO:0000313" key="1">
    <source>
        <dbReference type="EMBL" id="VDC94980.1"/>
    </source>
</evidence>
<gene>
    <name evidence="1" type="ORF">BOLC3T18322H</name>
</gene>
<protein>
    <submittedName>
        <fullName evidence="1">Uncharacterized protein</fullName>
    </submittedName>
</protein>